<geneLocation type="plasmid" evidence="1 2">
    <name>pSRD478_1</name>
</geneLocation>
<keyword evidence="1" id="KW-0418">Kinase</keyword>
<reference evidence="1 2" key="1">
    <citation type="journal article" date="2021" name="Front. Microbiol.">
        <title>Comparative Virulence and Genomic Analysis of Streptococcus suis Isolates.</title>
        <authorList>
            <person name="Nicholson T.L."/>
            <person name="Waack U."/>
            <person name="Anderson T.K."/>
            <person name="Bayles D.O."/>
            <person name="Zaia S.R."/>
            <person name="Goertz I."/>
            <person name="Eppinger M."/>
            <person name="Hau S.J."/>
            <person name="Brockmeier S.L."/>
            <person name="Shore S.M."/>
        </authorList>
    </citation>
    <scope>NUCLEOTIDE SEQUENCE [LARGE SCALE GENOMIC DNA]</scope>
    <source>
        <strain evidence="1 2">SRD478</strain>
    </source>
</reference>
<name>A0ACD4UI86_STRSU</name>
<protein>
    <submittedName>
        <fullName evidence="1">Protein kinase family protein</fullName>
    </submittedName>
</protein>
<accession>A0ACD4UI86</accession>
<evidence type="ECO:0000313" key="1">
    <source>
        <dbReference type="EMBL" id="WLD56222.1"/>
    </source>
</evidence>
<evidence type="ECO:0000313" key="2">
    <source>
        <dbReference type="Proteomes" id="UP000323128"/>
    </source>
</evidence>
<sequence length="657" mass="75921">MSISYTYRNLENLPSILFGFKIHVSATYNNYQRILRVIRPYLEEKKIPYKFVENKEDIYKTLSVSELSAEVGKLVTIYPSPASLTTILEELYELLPKDEDGVYILSDRPYKDSSLLFYRFGVFQNSANVYQNGIPTMTNISGEQWQDFPKPYFDLPNWVDDIQEPQETNESYLGNTYNVTSVLHQSGGGNVYLGMDKKYMVPVTLKEARPYILSFPGIEKKDLREKEYELSCRLKNADVKCVISPIERVDEWINTYYIYHHIQGESLTDFSKAYGINAYSRKHKIKNLRLYKEFLKLVCSLTRTVIYLHDNQLVLNDIHPDNFIIDHDGEIYFIDLENAYIYGEKPFVGIESKISLKAWNFVDGKQADFYKLGNTILFMLGRLYISEESENDIELLNRLLLSYGIETNLTNFIKYLFSGEVTKEHLEDYISSLSATPIKISDTFPSFDCTDLVDFSFIEKVENICIEFQKYKKYVPKSGYISASNIDRVLGLMNTEQNLGLNGLSGITSLLRYYGFIDLAEEGINIILTRLEETDEGLMAPIEGGYYSPYICNGISGIIQMLYYIDKKKYQGLILELRKSLLVEFAQYEDYNKGMLGIADTLLLTASIRNNNLVKQCVQSLILNSYLYHQERNLPLMELQLVTSHFYSVYSSKKSIS</sequence>
<dbReference type="EMBL" id="CP030011">
    <property type="protein sequence ID" value="WLD56222.1"/>
    <property type="molecule type" value="Genomic_DNA"/>
</dbReference>
<keyword evidence="1" id="KW-0614">Plasmid</keyword>
<dbReference type="Proteomes" id="UP000323128">
    <property type="component" value="Plasmid pSRD478_1"/>
</dbReference>
<organism evidence="1 2">
    <name type="scientific">Streptococcus suis</name>
    <dbReference type="NCBI Taxonomy" id="1307"/>
    <lineage>
        <taxon>Bacteria</taxon>
        <taxon>Bacillati</taxon>
        <taxon>Bacillota</taxon>
        <taxon>Bacilli</taxon>
        <taxon>Lactobacillales</taxon>
        <taxon>Streptococcaceae</taxon>
        <taxon>Streptococcus</taxon>
    </lineage>
</organism>
<keyword evidence="1" id="KW-0808">Transferase</keyword>
<proteinExistence type="predicted"/>
<gene>
    <name evidence="1" type="ORF">A7J08_10385</name>
</gene>